<evidence type="ECO:0000256" key="7">
    <source>
        <dbReference type="SAM" id="Phobius"/>
    </source>
</evidence>
<dbReference type="GO" id="GO:0005886">
    <property type="term" value="C:plasma membrane"/>
    <property type="evidence" value="ECO:0007669"/>
    <property type="project" value="UniProtKB-SubCell"/>
</dbReference>
<dbReference type="Proteomes" id="UP000001593">
    <property type="component" value="Unassembled WGS sequence"/>
</dbReference>
<evidence type="ECO:0000256" key="4">
    <source>
        <dbReference type="ARBA" id="ARBA00022989"/>
    </source>
</evidence>
<feature type="transmembrane region" description="Helical" evidence="7">
    <location>
        <begin position="62"/>
        <end position="86"/>
    </location>
</feature>
<dbReference type="InterPro" id="IPR017452">
    <property type="entry name" value="GPCR_Rhodpsn_7TM"/>
</dbReference>
<sequence>MTNNFSCYHYSTWAQKDPITQTEFAIISGLNGITILPAIVLNALVLISMWRTPALHTPSMVLMANLALSDFAVGAIAQPILIAYAALEFEVDNWPRTFCYVALMFGNTGTVFGGVSMLSITAIALDRFLALHYHLRYPAIVTAKKAIAVCLALWAFSSFLLATWYIFGNGIYVFIVNVCIVILFGISIVSYSKIYKVIKRHQTQVHVVESSVTACGDTGSKAHNTANTKSLFHAFRLRLGILGGHTK</sequence>
<feature type="domain" description="G-protein coupled receptors family 1 profile" evidence="8">
    <location>
        <begin position="41"/>
        <end position="160"/>
    </location>
</feature>
<accession>A7RHS6</accession>
<name>A7RHS6_NEMVE</name>
<proteinExistence type="inferred from homology"/>
<keyword evidence="6" id="KW-0807">Transducer</keyword>
<comment type="subcellular location">
    <subcellularLocation>
        <location evidence="1">Cell membrane</location>
        <topology evidence="1">Multi-pass membrane protein</topology>
    </subcellularLocation>
</comment>
<dbReference type="PhylomeDB" id="A7RHS6"/>
<keyword evidence="10" id="KW-1185">Reference proteome</keyword>
<dbReference type="Pfam" id="PF00001">
    <property type="entry name" value="7tm_1"/>
    <property type="match status" value="1"/>
</dbReference>
<dbReference type="SUPFAM" id="SSF81321">
    <property type="entry name" value="Family A G protein-coupled receptor-like"/>
    <property type="match status" value="1"/>
</dbReference>
<dbReference type="CDD" id="cd00637">
    <property type="entry name" value="7tm_classA_rhodopsin-like"/>
    <property type="match status" value="1"/>
</dbReference>
<dbReference type="PROSITE" id="PS00237">
    <property type="entry name" value="G_PROTEIN_RECEP_F1_1"/>
    <property type="match status" value="1"/>
</dbReference>
<dbReference type="PANTHER" id="PTHR22750">
    <property type="entry name" value="G-PROTEIN COUPLED RECEPTOR"/>
    <property type="match status" value="1"/>
</dbReference>
<dbReference type="PROSITE" id="PS50262">
    <property type="entry name" value="G_PROTEIN_RECEP_F1_2"/>
    <property type="match status" value="1"/>
</dbReference>
<dbReference type="GO" id="GO:0004930">
    <property type="term" value="F:G protein-coupled receptor activity"/>
    <property type="evidence" value="ECO:0007669"/>
    <property type="project" value="UniProtKB-KW"/>
</dbReference>
<feature type="transmembrane region" description="Helical" evidence="7">
    <location>
        <begin position="146"/>
        <end position="165"/>
    </location>
</feature>
<evidence type="ECO:0000313" key="9">
    <source>
        <dbReference type="EMBL" id="EDO48905.1"/>
    </source>
</evidence>
<evidence type="ECO:0000256" key="5">
    <source>
        <dbReference type="ARBA" id="ARBA00023136"/>
    </source>
</evidence>
<dbReference type="PRINTS" id="PR00237">
    <property type="entry name" value="GPCRRHODOPSN"/>
</dbReference>
<reference evidence="9 10" key="1">
    <citation type="journal article" date="2007" name="Science">
        <title>Sea anemone genome reveals ancestral eumetazoan gene repertoire and genomic organization.</title>
        <authorList>
            <person name="Putnam N.H."/>
            <person name="Srivastava M."/>
            <person name="Hellsten U."/>
            <person name="Dirks B."/>
            <person name="Chapman J."/>
            <person name="Salamov A."/>
            <person name="Terry A."/>
            <person name="Shapiro H."/>
            <person name="Lindquist E."/>
            <person name="Kapitonov V.V."/>
            <person name="Jurka J."/>
            <person name="Genikhovich G."/>
            <person name="Grigoriev I.V."/>
            <person name="Lucas S.M."/>
            <person name="Steele R.E."/>
            <person name="Finnerty J.R."/>
            <person name="Technau U."/>
            <person name="Martindale M.Q."/>
            <person name="Rokhsar D.S."/>
        </authorList>
    </citation>
    <scope>NUCLEOTIDE SEQUENCE [LARGE SCALE GENOMIC DNA]</scope>
    <source>
        <strain evidence="10">CH2 X CH6</strain>
    </source>
</reference>
<evidence type="ECO:0000256" key="2">
    <source>
        <dbReference type="ARBA" id="ARBA00022475"/>
    </source>
</evidence>
<dbReference type="InterPro" id="IPR000276">
    <property type="entry name" value="GPCR_Rhodpsn"/>
</dbReference>
<dbReference type="HOGENOM" id="CLU_1108214_0_0_1"/>
<keyword evidence="2" id="KW-1003">Cell membrane</keyword>
<evidence type="ECO:0000313" key="10">
    <source>
        <dbReference type="Proteomes" id="UP000001593"/>
    </source>
</evidence>
<keyword evidence="6" id="KW-0675">Receptor</keyword>
<organism evidence="9 10">
    <name type="scientific">Nematostella vectensis</name>
    <name type="common">Starlet sea anemone</name>
    <dbReference type="NCBI Taxonomy" id="45351"/>
    <lineage>
        <taxon>Eukaryota</taxon>
        <taxon>Metazoa</taxon>
        <taxon>Cnidaria</taxon>
        <taxon>Anthozoa</taxon>
        <taxon>Hexacorallia</taxon>
        <taxon>Actiniaria</taxon>
        <taxon>Edwardsiidae</taxon>
        <taxon>Nematostella</taxon>
    </lineage>
</organism>
<protein>
    <recommendedName>
        <fullName evidence="8">G-protein coupled receptors family 1 profile domain-containing protein</fullName>
    </recommendedName>
</protein>
<dbReference type="AlphaFoldDB" id="A7RHS6"/>
<evidence type="ECO:0000256" key="6">
    <source>
        <dbReference type="RuleBase" id="RU000688"/>
    </source>
</evidence>
<dbReference type="EMBL" id="DS469511">
    <property type="protein sequence ID" value="EDO48905.1"/>
    <property type="molecule type" value="Genomic_DNA"/>
</dbReference>
<dbReference type="Gene3D" id="1.20.1070.10">
    <property type="entry name" value="Rhodopsin 7-helix transmembrane proteins"/>
    <property type="match status" value="1"/>
</dbReference>
<evidence type="ECO:0000259" key="8">
    <source>
        <dbReference type="PROSITE" id="PS50262"/>
    </source>
</evidence>
<evidence type="ECO:0000256" key="1">
    <source>
        <dbReference type="ARBA" id="ARBA00004651"/>
    </source>
</evidence>
<keyword evidence="4 7" id="KW-1133">Transmembrane helix</keyword>
<evidence type="ECO:0000256" key="3">
    <source>
        <dbReference type="ARBA" id="ARBA00022692"/>
    </source>
</evidence>
<dbReference type="InParanoid" id="A7RHS6"/>
<feature type="transmembrane region" description="Helical" evidence="7">
    <location>
        <begin position="24"/>
        <end position="50"/>
    </location>
</feature>
<keyword evidence="5 7" id="KW-0472">Membrane</keyword>
<feature type="transmembrane region" description="Helical" evidence="7">
    <location>
        <begin position="171"/>
        <end position="191"/>
    </location>
</feature>
<keyword evidence="6" id="KW-0297">G-protein coupled receptor</keyword>
<gene>
    <name evidence="9" type="ORF">NEMVEDRAFT_v1g197310</name>
</gene>
<feature type="transmembrane region" description="Helical" evidence="7">
    <location>
        <begin position="98"/>
        <end position="125"/>
    </location>
</feature>
<dbReference type="eggNOG" id="KOG3656">
    <property type="taxonomic scope" value="Eukaryota"/>
</dbReference>
<comment type="similarity">
    <text evidence="6">Belongs to the G-protein coupled receptor 1 family.</text>
</comment>
<keyword evidence="3 6" id="KW-0812">Transmembrane</keyword>